<evidence type="ECO:0000259" key="2">
    <source>
        <dbReference type="Pfam" id="PF01170"/>
    </source>
</evidence>
<organism evidence="3 4">
    <name type="scientific">Ophiophagus hannah</name>
    <name type="common">King cobra</name>
    <name type="synonym">Naja hannah</name>
    <dbReference type="NCBI Taxonomy" id="8665"/>
    <lineage>
        <taxon>Eukaryota</taxon>
        <taxon>Metazoa</taxon>
        <taxon>Chordata</taxon>
        <taxon>Craniata</taxon>
        <taxon>Vertebrata</taxon>
        <taxon>Euteleostomi</taxon>
        <taxon>Lepidosauria</taxon>
        <taxon>Squamata</taxon>
        <taxon>Bifurcata</taxon>
        <taxon>Unidentata</taxon>
        <taxon>Episquamata</taxon>
        <taxon>Toxicofera</taxon>
        <taxon>Serpentes</taxon>
        <taxon>Colubroidea</taxon>
        <taxon>Elapidae</taxon>
        <taxon>Elapinae</taxon>
        <taxon>Ophiophagus</taxon>
    </lineage>
</organism>
<accession>V8PBS3</accession>
<feature type="domain" description="Ribosomal RNA large subunit methyltransferase K/L-like methyltransferase" evidence="2">
    <location>
        <begin position="285"/>
        <end position="349"/>
    </location>
</feature>
<evidence type="ECO:0000313" key="3">
    <source>
        <dbReference type="EMBL" id="ETE71347.1"/>
    </source>
</evidence>
<protein>
    <submittedName>
        <fullName evidence="3">THUMP domain-containing protein 3</fullName>
    </submittedName>
</protein>
<feature type="non-terminal residue" evidence="3">
    <location>
        <position position="1"/>
    </location>
</feature>
<dbReference type="Pfam" id="PF01170">
    <property type="entry name" value="UPF0020"/>
    <property type="match status" value="1"/>
</dbReference>
<evidence type="ECO:0000313" key="4">
    <source>
        <dbReference type="Proteomes" id="UP000018936"/>
    </source>
</evidence>
<reference evidence="3 4" key="1">
    <citation type="journal article" date="2013" name="Proc. Natl. Acad. Sci. U.S.A.">
        <title>The king cobra genome reveals dynamic gene evolution and adaptation in the snake venom system.</title>
        <authorList>
            <person name="Vonk F.J."/>
            <person name="Casewell N.R."/>
            <person name="Henkel C.V."/>
            <person name="Heimberg A.M."/>
            <person name="Jansen H.J."/>
            <person name="McCleary R.J."/>
            <person name="Kerkkamp H.M."/>
            <person name="Vos R.A."/>
            <person name="Guerreiro I."/>
            <person name="Calvete J.J."/>
            <person name="Wuster W."/>
            <person name="Woods A.E."/>
            <person name="Logan J.M."/>
            <person name="Harrison R.A."/>
            <person name="Castoe T.A."/>
            <person name="de Koning A.P."/>
            <person name="Pollock D.D."/>
            <person name="Yandell M."/>
            <person name="Calderon D."/>
            <person name="Renjifo C."/>
            <person name="Currier R.B."/>
            <person name="Salgado D."/>
            <person name="Pla D."/>
            <person name="Sanz L."/>
            <person name="Hyder A.S."/>
            <person name="Ribeiro J.M."/>
            <person name="Arntzen J.W."/>
            <person name="van den Thillart G.E."/>
            <person name="Boetzer M."/>
            <person name="Pirovano W."/>
            <person name="Dirks R.P."/>
            <person name="Spaink H.P."/>
            <person name="Duboule D."/>
            <person name="McGlinn E."/>
            <person name="Kini R.M."/>
            <person name="Richardson M.K."/>
        </authorList>
    </citation>
    <scope>NUCLEOTIDE SEQUENCE</scope>
    <source>
        <tissue evidence="3">Blood</tissue>
    </source>
</reference>
<feature type="compositionally biased region" description="Basic residues" evidence="1">
    <location>
        <begin position="113"/>
        <end position="128"/>
    </location>
</feature>
<dbReference type="GO" id="GO:0016423">
    <property type="term" value="F:tRNA (guanine) methyltransferase activity"/>
    <property type="evidence" value="ECO:0007669"/>
    <property type="project" value="TreeGrafter"/>
</dbReference>
<feature type="compositionally biased region" description="Acidic residues" evidence="1">
    <location>
        <begin position="157"/>
        <end position="173"/>
    </location>
</feature>
<dbReference type="AlphaFoldDB" id="V8PBS3"/>
<evidence type="ECO:0000256" key="1">
    <source>
        <dbReference type="SAM" id="MobiDB-lite"/>
    </source>
</evidence>
<proteinExistence type="predicted"/>
<dbReference type="Gene3D" id="3.30.2130.30">
    <property type="match status" value="1"/>
</dbReference>
<name>V8PBS3_OPHHA</name>
<dbReference type="Gene3D" id="3.40.50.150">
    <property type="entry name" value="Vaccinia Virus protein VP39"/>
    <property type="match status" value="1"/>
</dbReference>
<dbReference type="PANTHER" id="PTHR14911:SF13">
    <property type="entry name" value="TRNA (GUANINE(6)-N2)-METHYLTRANSFERASE THUMP3"/>
    <property type="match status" value="1"/>
</dbReference>
<feature type="region of interest" description="Disordered" evidence="1">
    <location>
        <begin position="113"/>
        <end position="200"/>
    </location>
</feature>
<dbReference type="EMBL" id="AZIM01000385">
    <property type="protein sequence ID" value="ETE71347.1"/>
    <property type="molecule type" value="Genomic_DNA"/>
</dbReference>
<dbReference type="InterPro" id="IPR029063">
    <property type="entry name" value="SAM-dependent_MTases_sf"/>
</dbReference>
<dbReference type="GO" id="GO:0030488">
    <property type="term" value="P:tRNA methylation"/>
    <property type="evidence" value="ECO:0007669"/>
    <property type="project" value="TreeGrafter"/>
</dbReference>
<comment type="caution">
    <text evidence="3">The sequence shown here is derived from an EMBL/GenBank/DDBJ whole genome shotgun (WGS) entry which is preliminary data.</text>
</comment>
<sequence>MSEVAKAAEVLSEVNLSDTSLNENKEDLKNPNDIVITIGATIPTGFELTAADEVQEKLGSKSRISKGRGKIYFEIPVISLPKEEALKDLEELVKDLPWTNSLEVWKLNTSLKKRKTRRNKGNHQSHAKKQLDKNKNEEENEELQKPAQNDFKSAEVPDPENADEIVPSDDDEQSEPREELTSNGDNRDESGDGKKQKMEAETLKFRVTCNRAGDNHNFKSDEAARDFGGAVQDFFQWKADMTNFDVEGVTVWRNCYHIAGDNHSQAVKKTANNISSLLKQTESKERMGSKKKNWNLYPSSLMEMARICRPKTGRAVLLTEDRKCFAKALSKMGHLWQKSHTIWVNVGGLCAAVYLLKRTSEIIEQRKSYW</sequence>
<dbReference type="Proteomes" id="UP000018936">
    <property type="component" value="Unassembled WGS sequence"/>
</dbReference>
<dbReference type="PANTHER" id="PTHR14911">
    <property type="entry name" value="THUMP DOMAIN-CONTAINING"/>
    <property type="match status" value="1"/>
</dbReference>
<feature type="compositionally biased region" description="Basic and acidic residues" evidence="1">
    <location>
        <begin position="174"/>
        <end position="200"/>
    </location>
</feature>
<gene>
    <name evidence="3" type="primary">THUMPD3</name>
    <name evidence="3" type="ORF">L345_02844</name>
</gene>
<dbReference type="InterPro" id="IPR000241">
    <property type="entry name" value="RlmKL-like_Mtase"/>
</dbReference>
<dbReference type="SUPFAM" id="SSF143437">
    <property type="entry name" value="THUMP domain-like"/>
    <property type="match status" value="1"/>
</dbReference>
<keyword evidence="4" id="KW-1185">Reference proteome</keyword>
<dbReference type="GO" id="GO:0043527">
    <property type="term" value="C:tRNA methyltransferase complex"/>
    <property type="evidence" value="ECO:0007669"/>
    <property type="project" value="UniProtKB-ARBA"/>
</dbReference>
<dbReference type="OrthoDB" id="47730at2759"/>